<reference evidence="4" key="1">
    <citation type="journal article" date="2019" name="Int. J. Syst. Evol. Microbiol.">
        <title>The Global Catalogue of Microorganisms (GCM) 10K type strain sequencing project: providing services to taxonomists for standard genome sequencing and annotation.</title>
        <authorList>
            <consortium name="The Broad Institute Genomics Platform"/>
            <consortium name="The Broad Institute Genome Sequencing Center for Infectious Disease"/>
            <person name="Wu L."/>
            <person name="Ma J."/>
        </authorList>
    </citation>
    <scope>NUCLEOTIDE SEQUENCE [LARGE SCALE GENOMIC DNA]</scope>
    <source>
        <strain evidence="4">JCM 3369</strain>
    </source>
</reference>
<name>A0ABW2CZZ1_9ACTN</name>
<feature type="chain" id="PRO_5045457479" evidence="2">
    <location>
        <begin position="21"/>
        <end position="210"/>
    </location>
</feature>
<proteinExistence type="predicted"/>
<feature type="non-terminal residue" evidence="3">
    <location>
        <position position="1"/>
    </location>
</feature>
<dbReference type="Proteomes" id="UP001596380">
    <property type="component" value="Unassembled WGS sequence"/>
</dbReference>
<accession>A0ABW2CZZ1</accession>
<evidence type="ECO:0000256" key="1">
    <source>
        <dbReference type="SAM" id="MobiDB-lite"/>
    </source>
</evidence>
<feature type="compositionally biased region" description="Low complexity" evidence="1">
    <location>
        <begin position="169"/>
        <end position="201"/>
    </location>
</feature>
<dbReference type="RefSeq" id="WP_378064246.1">
    <property type="nucleotide sequence ID" value="NZ_JBHSXS010000096.1"/>
</dbReference>
<evidence type="ECO:0000313" key="4">
    <source>
        <dbReference type="Proteomes" id="UP001596380"/>
    </source>
</evidence>
<feature type="signal peptide" evidence="2">
    <location>
        <begin position="1"/>
        <end position="20"/>
    </location>
</feature>
<dbReference type="EMBL" id="JBHSXS010000096">
    <property type="protein sequence ID" value="MFC6887429.1"/>
    <property type="molecule type" value="Genomic_DNA"/>
</dbReference>
<organism evidence="3 4">
    <name type="scientific">Actinomadura yumaensis</name>
    <dbReference type="NCBI Taxonomy" id="111807"/>
    <lineage>
        <taxon>Bacteria</taxon>
        <taxon>Bacillati</taxon>
        <taxon>Actinomycetota</taxon>
        <taxon>Actinomycetes</taxon>
        <taxon>Streptosporangiales</taxon>
        <taxon>Thermomonosporaceae</taxon>
        <taxon>Actinomadura</taxon>
    </lineage>
</organism>
<keyword evidence="2" id="KW-0732">Signal</keyword>
<feature type="region of interest" description="Disordered" evidence="1">
    <location>
        <begin position="91"/>
        <end position="110"/>
    </location>
</feature>
<evidence type="ECO:0000256" key="2">
    <source>
        <dbReference type="SAM" id="SignalP"/>
    </source>
</evidence>
<sequence>RRVRVRRAAASAAAALAVAAAQLTVPLLGQEAAAPPGERFDAGRHAFDVGSAGGFTPASYEAGRDVQRILLRPERPGGTLRADGIVEMYPKGGLPPGSGGRPPSGRPAPAVHGHRAYVLAAPVVRPGAVELAWEWKPGAWGYVSLKGPGADDTRAQRVALSVLPAGTFTRPRPTASAPPATTTPRPATTTPSAGEGAAPAAERTERQARP</sequence>
<comment type="caution">
    <text evidence="3">The sequence shown here is derived from an EMBL/GenBank/DDBJ whole genome shotgun (WGS) entry which is preliminary data.</text>
</comment>
<gene>
    <name evidence="3" type="ORF">ACFQKB_47235</name>
</gene>
<keyword evidence="4" id="KW-1185">Reference proteome</keyword>
<protein>
    <submittedName>
        <fullName evidence="3">Uncharacterized protein</fullName>
    </submittedName>
</protein>
<feature type="region of interest" description="Disordered" evidence="1">
    <location>
        <begin position="163"/>
        <end position="210"/>
    </location>
</feature>
<evidence type="ECO:0000313" key="3">
    <source>
        <dbReference type="EMBL" id="MFC6887429.1"/>
    </source>
</evidence>